<evidence type="ECO:0000259" key="2">
    <source>
        <dbReference type="Pfam" id="PF24494"/>
    </source>
</evidence>
<reference evidence="3" key="1">
    <citation type="submission" date="2018-12" db="EMBL/GenBank/DDBJ databases">
        <authorList>
            <person name="Syme R.A."/>
            <person name="Farfan-Caceres L."/>
            <person name="Lichtenzveig J."/>
        </authorList>
    </citation>
    <scope>NUCLEOTIDE SEQUENCE</scope>
    <source>
        <strain evidence="3">Al4</strain>
    </source>
</reference>
<evidence type="ECO:0000256" key="1">
    <source>
        <dbReference type="SAM" id="MobiDB-lite"/>
    </source>
</evidence>
<proteinExistence type="predicted"/>
<dbReference type="InterPro" id="IPR056009">
    <property type="entry name" value="DUF7587"/>
</dbReference>
<sequence length="302" mass="34082">MGPDRVLGFYATPERTLHKMAHAHFDGKHKPLSPFSSWAASLHLVLCYASSLRGDTYVAVIDTEMVDGEVLVWHVPHLIPESNDEYLAYGVMKGAGFVAVPLLKMKEKLHQVFPELKKRDNYMDEPFSFGFDLRKRMFEVENVGKPDAKMLKNIGQISLLFGDLQYPVATALLCARPWSWTKRDADSGRSVPPTGELERMLHIMKIAVKPTWLESQLPWLQYGAVQTTPGLDDSRDFPDVRQWIDLLHAISLHVSPEKPEKGKHEKSKKRKHGKVVVAGGDEKGSRSKRQATEANNVVKDDC</sequence>
<dbReference type="AlphaFoldDB" id="A0A8H7MHZ3"/>
<organism evidence="3 4">
    <name type="scientific">Ascochyta lentis</name>
    <dbReference type="NCBI Taxonomy" id="205686"/>
    <lineage>
        <taxon>Eukaryota</taxon>
        <taxon>Fungi</taxon>
        <taxon>Dikarya</taxon>
        <taxon>Ascomycota</taxon>
        <taxon>Pezizomycotina</taxon>
        <taxon>Dothideomycetes</taxon>
        <taxon>Pleosporomycetidae</taxon>
        <taxon>Pleosporales</taxon>
        <taxon>Pleosporineae</taxon>
        <taxon>Didymellaceae</taxon>
        <taxon>Ascochyta</taxon>
    </lineage>
</organism>
<feature type="domain" description="DUF7587" evidence="2">
    <location>
        <begin position="13"/>
        <end position="83"/>
    </location>
</feature>
<reference evidence="3" key="2">
    <citation type="submission" date="2020-09" db="EMBL/GenBank/DDBJ databases">
        <title>Reference genome assembly for Australian Ascochyta lentis isolate Al4.</title>
        <authorList>
            <person name="Lee R.C."/>
            <person name="Farfan-Caceres L.M."/>
            <person name="Debler J.W."/>
            <person name="Williams A.H."/>
            <person name="Henares B.M."/>
        </authorList>
    </citation>
    <scope>NUCLEOTIDE SEQUENCE</scope>
    <source>
        <strain evidence="3">Al4</strain>
    </source>
</reference>
<dbReference type="Proteomes" id="UP000651452">
    <property type="component" value="Unassembled WGS sequence"/>
</dbReference>
<keyword evidence="4" id="KW-1185">Reference proteome</keyword>
<gene>
    <name evidence="3" type="ORF">EKO04_001079</name>
</gene>
<protein>
    <recommendedName>
        <fullName evidence="2">DUF7587 domain-containing protein</fullName>
    </recommendedName>
</protein>
<evidence type="ECO:0000313" key="4">
    <source>
        <dbReference type="Proteomes" id="UP000651452"/>
    </source>
</evidence>
<feature type="compositionally biased region" description="Basic residues" evidence="1">
    <location>
        <begin position="264"/>
        <end position="274"/>
    </location>
</feature>
<dbReference type="Pfam" id="PF24494">
    <property type="entry name" value="DUF7587"/>
    <property type="match status" value="1"/>
</dbReference>
<evidence type="ECO:0000313" key="3">
    <source>
        <dbReference type="EMBL" id="KAF9701406.1"/>
    </source>
</evidence>
<name>A0A8H7MHZ3_9PLEO</name>
<dbReference type="OrthoDB" id="5295996at2759"/>
<accession>A0A8H7MHZ3</accession>
<dbReference type="EMBL" id="RZGK01000002">
    <property type="protein sequence ID" value="KAF9701406.1"/>
    <property type="molecule type" value="Genomic_DNA"/>
</dbReference>
<feature type="region of interest" description="Disordered" evidence="1">
    <location>
        <begin position="255"/>
        <end position="302"/>
    </location>
</feature>
<comment type="caution">
    <text evidence="3">The sequence shown here is derived from an EMBL/GenBank/DDBJ whole genome shotgun (WGS) entry which is preliminary data.</text>
</comment>